<dbReference type="Proteomes" id="UP000276133">
    <property type="component" value="Unassembled WGS sequence"/>
</dbReference>
<evidence type="ECO:0000313" key="2">
    <source>
        <dbReference type="Proteomes" id="UP000276133"/>
    </source>
</evidence>
<keyword evidence="2" id="KW-1185">Reference proteome</keyword>
<reference evidence="1 2" key="1">
    <citation type="journal article" date="2018" name="Sci. Rep.">
        <title>Genomic signatures of local adaptation to the degree of environmental predictability in rotifers.</title>
        <authorList>
            <person name="Franch-Gras L."/>
            <person name="Hahn C."/>
            <person name="Garcia-Roger E.M."/>
            <person name="Carmona M.J."/>
            <person name="Serra M."/>
            <person name="Gomez A."/>
        </authorList>
    </citation>
    <scope>NUCLEOTIDE SEQUENCE [LARGE SCALE GENOMIC DNA]</scope>
    <source>
        <strain evidence="1">HYR1</strain>
    </source>
</reference>
<organism evidence="1 2">
    <name type="scientific">Brachionus plicatilis</name>
    <name type="common">Marine rotifer</name>
    <name type="synonym">Brachionus muelleri</name>
    <dbReference type="NCBI Taxonomy" id="10195"/>
    <lineage>
        <taxon>Eukaryota</taxon>
        <taxon>Metazoa</taxon>
        <taxon>Spiralia</taxon>
        <taxon>Gnathifera</taxon>
        <taxon>Rotifera</taxon>
        <taxon>Eurotatoria</taxon>
        <taxon>Monogononta</taxon>
        <taxon>Pseudotrocha</taxon>
        <taxon>Ploima</taxon>
        <taxon>Brachionidae</taxon>
        <taxon>Brachionus</taxon>
    </lineage>
</organism>
<gene>
    <name evidence="1" type="ORF">BpHYR1_050003</name>
</gene>
<protein>
    <submittedName>
        <fullName evidence="1">Uncharacterized protein</fullName>
    </submittedName>
</protein>
<sequence length="149" mass="18262">MIPNTAKGKHLHKQIEQVYRQANELVELRSPLCRKLVTDTIKFMRELSKQTFGELKIYDLFNRPFDAQWFGYLNQLWRFKNFLQRFNPARIDRIKNCLKKKRNFLRRYAYDQFGITFEQFESICEQTRLKISHVTFRQNKLDKYLMREG</sequence>
<comment type="caution">
    <text evidence="1">The sequence shown here is derived from an EMBL/GenBank/DDBJ whole genome shotgun (WGS) entry which is preliminary data.</text>
</comment>
<dbReference type="OrthoDB" id="10232036at2759"/>
<proteinExistence type="predicted"/>
<evidence type="ECO:0000313" key="1">
    <source>
        <dbReference type="EMBL" id="RNA22149.1"/>
    </source>
</evidence>
<dbReference type="EMBL" id="REGN01003524">
    <property type="protein sequence ID" value="RNA22149.1"/>
    <property type="molecule type" value="Genomic_DNA"/>
</dbReference>
<dbReference type="AlphaFoldDB" id="A0A3M7RFD2"/>
<name>A0A3M7RFD2_BRAPC</name>
<accession>A0A3M7RFD2</accession>